<dbReference type="InterPro" id="IPR029240">
    <property type="entry name" value="MMS19_N"/>
</dbReference>
<comment type="subcellular location">
    <subcellularLocation>
        <location evidence="1 5">Nucleus</location>
    </subcellularLocation>
</comment>
<dbReference type="GO" id="GO:0051604">
    <property type="term" value="P:protein maturation"/>
    <property type="evidence" value="ECO:0000318"/>
    <property type="project" value="GO_Central"/>
</dbReference>
<evidence type="ECO:0000313" key="8">
    <source>
        <dbReference type="EMBL" id="OTG16882.1"/>
    </source>
</evidence>
<organism evidence="8 9">
    <name type="scientific">Helianthus annuus</name>
    <name type="common">Common sunflower</name>
    <dbReference type="NCBI Taxonomy" id="4232"/>
    <lineage>
        <taxon>Eukaryota</taxon>
        <taxon>Viridiplantae</taxon>
        <taxon>Streptophyta</taxon>
        <taxon>Embryophyta</taxon>
        <taxon>Tracheophyta</taxon>
        <taxon>Spermatophyta</taxon>
        <taxon>Magnoliopsida</taxon>
        <taxon>eudicotyledons</taxon>
        <taxon>Gunneridae</taxon>
        <taxon>Pentapetalae</taxon>
        <taxon>asterids</taxon>
        <taxon>campanulids</taxon>
        <taxon>Asterales</taxon>
        <taxon>Asteraceae</taxon>
        <taxon>Asteroideae</taxon>
        <taxon>Heliantheae alliance</taxon>
        <taxon>Heliantheae</taxon>
        <taxon>Helianthus</taxon>
    </lineage>
</organism>
<evidence type="ECO:0000259" key="7">
    <source>
        <dbReference type="Pfam" id="PF14500"/>
    </source>
</evidence>
<dbReference type="STRING" id="4232.A0A251U242"/>
<sequence length="1108" mass="123944">MADSTTISCVKHIETYVDSSSSRSPSQQDASLDALAKLLLNDIITLELLVREMEMYLTTTDNIIRARGILLLAELLTRCSSKRVEDKTVHSLVGFFADRLADWRALRGALVGCLALMRRKTDIGAISSSDANAVAQSFMQNLQVQSLGQHDRKLCFEILECLMDSYPDTVMSMEDEFVYVICEAIDGEKDPQCLLLTFRLVERLAQLYPESSSSLASYAEDLFNILGSYFPIHFTHPKGEDDAKREELSRALMLAFASTPLFEPFAIPLLLEKLSSSLPSAKIESLKYLTYCMDKYHGNVIQEQHKPLWSSLKDIVLTSAPSSLTAGSRYEDNKVADEALVLVQKLIQQDNDSVSFLKLILNDADVNMTLKNLSNYNNYDDIAVTDKQRLNAVSRILHVSAAASVASCNAIFQSVFSELVNGLQSTMQEKDYTPGGLKFGYLYVCVDLLTACSTLVKPTDKTYLDKETWCTMLHSFCPLLTSSFVKTMKESTLDIYTHTGVRGLQILASFPANFSPVSKSTFEEILVEFTSVITLKFNNASIWRFVLNALVEIGSLIKKSDDSEKMASFDVIVVEKMLPLLSSDDLSMPFSLKVGAVSKIGMTNLKYMRKIVQELNTAISTNLQKYWLDGNSNSAEHAMLLLECYVDEVLPWFQNVKDNDNVPMHFALKIWNEIEDNTMFFDSLNDKKLLETTMNGMKRAVASCSEDSQSTILDKAFSILSSSTSFQVDESMQPAEYSCREEWIISLFDSVIIALRPKTQVKNTEEILQIITRALSNAHIPSAHALGSLFNKIPNDSLEEAMDITFNKYIVRFANGNGDNEIGVSNLRLSNVNDGLVTSDAIVVGLAWVGKGLLMRGHEKVKDVIKFFLNFLISNRSTSSGSVSSSEDCDDLTRAVADSFSIIMSDSEACLNRNLHATVKPLYKQRLFNMVMPILLAAIVKSDSPIPYKSMMHRAIAHVISNTPLSAIIGEAKKLIPLMVDGLTILSEDGKNRDIVYNLLLVLSGILTDKNGQEVIVENTYTVIMCLNKLVFYQHMMLVRETAIQCLTAMTELPYASVYRFRPEVLQTLSRALDDPKRSVRQEAVRWLQSHLEVFIFERAHLLILQCT</sequence>
<dbReference type="InParanoid" id="A0A251U242"/>
<dbReference type="Gene3D" id="1.25.10.10">
    <property type="entry name" value="Leucine-rich Repeat Variant"/>
    <property type="match status" value="2"/>
</dbReference>
<keyword evidence="5" id="KW-0227">DNA damage</keyword>
<evidence type="ECO:0000256" key="5">
    <source>
        <dbReference type="RuleBase" id="RU367072"/>
    </source>
</evidence>
<dbReference type="Pfam" id="PF14500">
    <property type="entry name" value="MMS19_N"/>
    <property type="match status" value="1"/>
</dbReference>
<dbReference type="PANTHER" id="PTHR12891:SF0">
    <property type="entry name" value="MMS19 NUCLEOTIDE EXCISION REPAIR PROTEIN HOMOLOG"/>
    <property type="match status" value="1"/>
</dbReference>
<feature type="domain" description="MMS19 C-terminal" evidence="6">
    <location>
        <begin position="678"/>
        <end position="1051"/>
    </location>
</feature>
<dbReference type="FunCoup" id="A0A251U242">
    <property type="interactions" value="4802"/>
</dbReference>
<keyword evidence="3" id="KW-0677">Repeat</keyword>
<dbReference type="AlphaFoldDB" id="A0A251U242"/>
<protein>
    <recommendedName>
        <fullName evidence="5">MMS19 nucleotide excision repair protein</fullName>
    </recommendedName>
</protein>
<dbReference type="Pfam" id="PF12460">
    <property type="entry name" value="MMS19_C"/>
    <property type="match status" value="1"/>
</dbReference>
<keyword evidence="9" id="KW-1185">Reference proteome</keyword>
<evidence type="ECO:0000256" key="1">
    <source>
        <dbReference type="ARBA" id="ARBA00004123"/>
    </source>
</evidence>
<dbReference type="InterPro" id="IPR016024">
    <property type="entry name" value="ARM-type_fold"/>
</dbReference>
<dbReference type="GO" id="GO:0016226">
    <property type="term" value="P:iron-sulfur cluster assembly"/>
    <property type="evidence" value="ECO:0007669"/>
    <property type="project" value="UniProtKB-UniRule"/>
</dbReference>
<evidence type="ECO:0000259" key="6">
    <source>
        <dbReference type="Pfam" id="PF12460"/>
    </source>
</evidence>
<dbReference type="GO" id="GO:0005634">
    <property type="term" value="C:nucleus"/>
    <property type="evidence" value="ECO:0007669"/>
    <property type="project" value="UniProtKB-SubCell"/>
</dbReference>
<keyword evidence="4 5" id="KW-0539">Nucleus</keyword>
<gene>
    <name evidence="8" type="ORF">HannXRQ_Chr09g0276251</name>
</gene>
<dbReference type="PANTHER" id="PTHR12891">
    <property type="entry name" value="DNA REPAIR/TRANSCRIPTION PROTEIN MET18/MMS19"/>
    <property type="match status" value="1"/>
</dbReference>
<evidence type="ECO:0000256" key="4">
    <source>
        <dbReference type="ARBA" id="ARBA00023242"/>
    </source>
</evidence>
<dbReference type="InterPro" id="IPR024687">
    <property type="entry name" value="MMS19_C"/>
</dbReference>
<dbReference type="InterPro" id="IPR039920">
    <property type="entry name" value="MMS19"/>
</dbReference>
<dbReference type="GO" id="GO:0006281">
    <property type="term" value="P:DNA repair"/>
    <property type="evidence" value="ECO:0007669"/>
    <property type="project" value="UniProtKB-UniRule"/>
</dbReference>
<dbReference type="InterPro" id="IPR011989">
    <property type="entry name" value="ARM-like"/>
</dbReference>
<name>A0A251U242_HELAN</name>
<keyword evidence="5" id="KW-0234">DNA repair</keyword>
<accession>A0A251U242</accession>
<proteinExistence type="inferred from homology"/>
<dbReference type="OMA" id="FSFMPEF"/>
<dbReference type="Proteomes" id="UP000215914">
    <property type="component" value="Chromosome 9"/>
</dbReference>
<evidence type="ECO:0000313" key="9">
    <source>
        <dbReference type="Proteomes" id="UP000215914"/>
    </source>
</evidence>
<comment type="function">
    <text evidence="5">Key component of the cytosolic iron-sulfur protein assembly (CIA) complex, a multiprotein complex that mediates the incorporation of iron-sulfur cluster into apoproteins specifically involved in DNA metabolism and genomic integrity. In the CIA complex, MMS19 acts as an adapter between early-acting CIA components and a subset of cellular target iron-sulfur proteins.</text>
</comment>
<evidence type="ECO:0000256" key="2">
    <source>
        <dbReference type="ARBA" id="ARBA00009340"/>
    </source>
</evidence>
<dbReference type="SUPFAM" id="SSF48371">
    <property type="entry name" value="ARM repeat"/>
    <property type="match status" value="2"/>
</dbReference>
<feature type="domain" description="MMS19 N-terminal" evidence="7">
    <location>
        <begin position="50"/>
        <end position="317"/>
    </location>
</feature>
<dbReference type="EMBL" id="CM007898">
    <property type="protein sequence ID" value="OTG16882.1"/>
    <property type="molecule type" value="Genomic_DNA"/>
</dbReference>
<comment type="similarity">
    <text evidence="2 5">Belongs to the MET18/MMS19 family.</text>
</comment>
<evidence type="ECO:0000256" key="3">
    <source>
        <dbReference type="ARBA" id="ARBA00022737"/>
    </source>
</evidence>
<reference evidence="9" key="1">
    <citation type="journal article" date="2017" name="Nature">
        <title>The sunflower genome provides insights into oil metabolism, flowering and Asterid evolution.</title>
        <authorList>
            <person name="Badouin H."/>
            <person name="Gouzy J."/>
            <person name="Grassa C.J."/>
            <person name="Murat F."/>
            <person name="Staton S.E."/>
            <person name="Cottret L."/>
            <person name="Lelandais-Briere C."/>
            <person name="Owens G.L."/>
            <person name="Carrere S."/>
            <person name="Mayjonade B."/>
            <person name="Legrand L."/>
            <person name="Gill N."/>
            <person name="Kane N.C."/>
            <person name="Bowers J.E."/>
            <person name="Hubner S."/>
            <person name="Bellec A."/>
            <person name="Berard A."/>
            <person name="Berges H."/>
            <person name="Blanchet N."/>
            <person name="Boniface M.C."/>
            <person name="Brunel D."/>
            <person name="Catrice O."/>
            <person name="Chaidir N."/>
            <person name="Claudel C."/>
            <person name="Donnadieu C."/>
            <person name="Faraut T."/>
            <person name="Fievet G."/>
            <person name="Helmstetter N."/>
            <person name="King M."/>
            <person name="Knapp S.J."/>
            <person name="Lai Z."/>
            <person name="Le Paslier M.C."/>
            <person name="Lippi Y."/>
            <person name="Lorenzon L."/>
            <person name="Mandel J.R."/>
            <person name="Marage G."/>
            <person name="Marchand G."/>
            <person name="Marquand E."/>
            <person name="Bret-Mestries E."/>
            <person name="Morien E."/>
            <person name="Nambeesan S."/>
            <person name="Nguyen T."/>
            <person name="Pegot-Espagnet P."/>
            <person name="Pouilly N."/>
            <person name="Raftis F."/>
            <person name="Sallet E."/>
            <person name="Schiex T."/>
            <person name="Thomas J."/>
            <person name="Vandecasteele C."/>
            <person name="Vares D."/>
            <person name="Vear F."/>
            <person name="Vautrin S."/>
            <person name="Crespi M."/>
            <person name="Mangin B."/>
            <person name="Burke J.M."/>
            <person name="Salse J."/>
            <person name="Munos S."/>
            <person name="Vincourt P."/>
            <person name="Rieseberg L.H."/>
            <person name="Langlade N.B."/>
        </authorList>
    </citation>
    <scope>NUCLEOTIDE SEQUENCE [LARGE SCALE GENOMIC DNA]</scope>
    <source>
        <strain evidence="9">cv. SF193</strain>
    </source>
</reference>
<dbReference type="GO" id="GO:0097361">
    <property type="term" value="C:cytosolic [4Fe-4S] assembly targeting complex"/>
    <property type="evidence" value="ECO:0000318"/>
    <property type="project" value="GO_Central"/>
</dbReference>